<feature type="signal peptide" evidence="3">
    <location>
        <begin position="1"/>
        <end position="22"/>
    </location>
</feature>
<dbReference type="EMBL" id="AZIL01000111">
    <property type="protein sequence ID" value="EWM29937.1"/>
    <property type="molecule type" value="Genomic_DNA"/>
</dbReference>
<accession>W7TUZ5</accession>
<evidence type="ECO:0000256" key="1">
    <source>
        <dbReference type="ARBA" id="ARBA00011961"/>
    </source>
</evidence>
<dbReference type="Proteomes" id="UP000019335">
    <property type="component" value="Chromosome 2"/>
</dbReference>
<name>W7TUZ5_9STRA</name>
<gene>
    <name evidence="4" type="ORF">Naga_100351g5</name>
</gene>
<comment type="caution">
    <text evidence="4">The sequence shown here is derived from an EMBL/GenBank/DDBJ whole genome shotgun (WGS) entry which is preliminary data.</text>
</comment>
<evidence type="ECO:0000313" key="5">
    <source>
        <dbReference type="Proteomes" id="UP000019335"/>
    </source>
</evidence>
<dbReference type="AlphaFoldDB" id="W7TUZ5"/>
<dbReference type="PANTHER" id="PTHR12149">
    <property type="entry name" value="FRUCTOSAMINE 3 KINASE-RELATED PROTEIN"/>
    <property type="match status" value="1"/>
</dbReference>
<evidence type="ECO:0000256" key="2">
    <source>
        <dbReference type="ARBA" id="ARBA00048655"/>
    </source>
</evidence>
<keyword evidence="3" id="KW-0732">Signal</keyword>
<dbReference type="InterPro" id="IPR011009">
    <property type="entry name" value="Kinase-like_dom_sf"/>
</dbReference>
<dbReference type="OMA" id="TPLNNTW"/>
<dbReference type="InterPro" id="IPR016477">
    <property type="entry name" value="Fructo-/Ketosamine-3-kinase"/>
</dbReference>
<dbReference type="GO" id="GO:0016301">
    <property type="term" value="F:kinase activity"/>
    <property type="evidence" value="ECO:0007669"/>
    <property type="project" value="UniProtKB-KW"/>
</dbReference>
<dbReference type="Gene3D" id="3.30.200.20">
    <property type="entry name" value="Phosphorylase Kinase, domain 1"/>
    <property type="match status" value="1"/>
</dbReference>
<protein>
    <recommendedName>
        <fullName evidence="1">protein-ribulosamine 3-kinase</fullName>
        <ecNumber evidence="1">2.7.1.172</ecNumber>
    </recommendedName>
</protein>
<feature type="chain" id="PRO_5004904683" description="protein-ribulosamine 3-kinase" evidence="3">
    <location>
        <begin position="23"/>
        <end position="425"/>
    </location>
</feature>
<sequence>MIFRNVVCIFGALFVAFGGVQAFLLPSVQSCSALSIWPRGVARQNLKCNVIPAQEQQSDHSQSKVQGNLADVIADARAQEEAEKIMKELEDGAVREMGEAQAAGPKYMPSTEPDDPIIMSLQKVLGVGRVEKWELLDSRWNGNEVFKYTTDKGLFFIKLNRVEDPSVFLTEAVGLSALAATNTLPCPKPLHLGKLPKVGDVGPGAFMVLEHLKLLPFGIMRTDMQQRLGEQLAALHLDQTHAALHRGRFGFSVSNFLALTPLNNTWTDDWPSFLARRLESQVAALYQEKQYGRAALNETDMELRILGSRVIRAVPALLAGVKVSPSLIHGDLWIGNAGATEAGPVIFDPACFFGHHEMELAMMTLFGGFRDEFWNAYHARLPKEKGFETRQKLYQFYYYLNQLNLFGDAGVKRTCVRLAEELLLI</sequence>
<comment type="catalytic activity">
    <reaction evidence="2">
        <text>N(6)-D-ribulosyl-L-lysyl-[protein] + ATP = N(6)-(3-O-phospho-D-ribulosyl)-L-lysyl-[protein] + ADP + H(+)</text>
        <dbReference type="Rhea" id="RHEA:48432"/>
        <dbReference type="Rhea" id="RHEA-COMP:12103"/>
        <dbReference type="Rhea" id="RHEA-COMP:12104"/>
        <dbReference type="ChEBI" id="CHEBI:15378"/>
        <dbReference type="ChEBI" id="CHEBI:30616"/>
        <dbReference type="ChEBI" id="CHEBI:90418"/>
        <dbReference type="ChEBI" id="CHEBI:90420"/>
        <dbReference type="ChEBI" id="CHEBI:456216"/>
        <dbReference type="EC" id="2.7.1.172"/>
    </reaction>
    <physiologicalReaction direction="left-to-right" evidence="2">
        <dbReference type="Rhea" id="RHEA:48433"/>
    </physiologicalReaction>
</comment>
<dbReference type="Pfam" id="PF03881">
    <property type="entry name" value="Fructosamin_kin"/>
    <property type="match status" value="1"/>
</dbReference>
<evidence type="ECO:0000256" key="3">
    <source>
        <dbReference type="SAM" id="SignalP"/>
    </source>
</evidence>
<dbReference type="PROSITE" id="PS51257">
    <property type="entry name" value="PROKAR_LIPOPROTEIN"/>
    <property type="match status" value="1"/>
</dbReference>
<dbReference type="EC" id="2.7.1.172" evidence="1"/>
<dbReference type="OrthoDB" id="5772781at2759"/>
<keyword evidence="5" id="KW-1185">Reference proteome</keyword>
<dbReference type="GO" id="GO:0102193">
    <property type="term" value="F:protein-ribulosamine 3-kinase activity"/>
    <property type="evidence" value="ECO:0007669"/>
    <property type="project" value="UniProtKB-EC"/>
</dbReference>
<proteinExistence type="predicted"/>
<dbReference type="PANTHER" id="PTHR12149:SF8">
    <property type="entry name" value="PROTEIN-RIBULOSAMINE 3-KINASE"/>
    <property type="match status" value="1"/>
</dbReference>
<reference evidence="4 5" key="1">
    <citation type="journal article" date="2014" name="Mol. Plant">
        <title>Chromosome Scale Genome Assembly and Transcriptome Profiling of Nannochloropsis gaditana in Nitrogen Depletion.</title>
        <authorList>
            <person name="Corteggiani Carpinelli E."/>
            <person name="Telatin A."/>
            <person name="Vitulo N."/>
            <person name="Forcato C."/>
            <person name="D'Angelo M."/>
            <person name="Schiavon R."/>
            <person name="Vezzi A."/>
            <person name="Giacometti G.M."/>
            <person name="Morosinotto T."/>
            <person name="Valle G."/>
        </authorList>
    </citation>
    <scope>NUCLEOTIDE SEQUENCE [LARGE SCALE GENOMIC DNA]</scope>
    <source>
        <strain evidence="4 5">B-31</strain>
    </source>
</reference>
<evidence type="ECO:0000313" key="4">
    <source>
        <dbReference type="EMBL" id="EWM29937.1"/>
    </source>
</evidence>
<keyword evidence="4" id="KW-0808">Transferase</keyword>
<dbReference type="Gene3D" id="3.90.1200.10">
    <property type="match status" value="1"/>
</dbReference>
<dbReference type="SUPFAM" id="SSF56112">
    <property type="entry name" value="Protein kinase-like (PK-like)"/>
    <property type="match status" value="1"/>
</dbReference>
<organism evidence="4 5">
    <name type="scientific">Nannochloropsis gaditana</name>
    <dbReference type="NCBI Taxonomy" id="72520"/>
    <lineage>
        <taxon>Eukaryota</taxon>
        <taxon>Sar</taxon>
        <taxon>Stramenopiles</taxon>
        <taxon>Ochrophyta</taxon>
        <taxon>Eustigmatophyceae</taxon>
        <taxon>Eustigmatales</taxon>
        <taxon>Monodopsidaceae</taxon>
        <taxon>Nannochloropsis</taxon>
    </lineage>
</organism>
<keyword evidence="4" id="KW-0418">Kinase</keyword>